<dbReference type="OrthoDB" id="5848946at2759"/>
<reference evidence="1 2" key="1">
    <citation type="submission" date="2013-12" db="EMBL/GenBank/DDBJ databases">
        <title>Draft genome of the parsitic nematode Ancylostoma duodenale.</title>
        <authorList>
            <person name="Mitreva M."/>
        </authorList>
    </citation>
    <scope>NUCLEOTIDE SEQUENCE [LARGE SCALE GENOMIC DNA]</scope>
    <source>
        <strain evidence="1 2">Zhejiang</strain>
    </source>
</reference>
<dbReference type="Proteomes" id="UP000054047">
    <property type="component" value="Unassembled WGS sequence"/>
</dbReference>
<dbReference type="PANTHER" id="PTHR46866:SF1">
    <property type="entry name" value="GH12955P"/>
    <property type="match status" value="1"/>
</dbReference>
<dbReference type="EMBL" id="KN733219">
    <property type="protein sequence ID" value="KIH58351.1"/>
    <property type="molecule type" value="Genomic_DNA"/>
</dbReference>
<keyword evidence="2" id="KW-1185">Reference proteome</keyword>
<evidence type="ECO:0000313" key="2">
    <source>
        <dbReference type="Proteomes" id="UP000054047"/>
    </source>
</evidence>
<protein>
    <submittedName>
        <fullName evidence="1">Uncharacterized protein</fullName>
    </submittedName>
</protein>
<sequence>MVQLFHRPHPRRLCGSSRQPLVDYDSCGFELKQDFHAESLNKGEDERATLLGTYRSKIKVVSFHDTISQYYSYHLLRKSVVVQGNGGFFLQLAPKGIQSIIEDVDSEERLQAVLLREIDALKNAMGASAMENSLVRLFERMIADKESAVQTAFFFQVHRLFIVVCRTFDDQSFEQILKPLVGLLACESSVKLLDRRFLLPASIAYGTSRFLKEFLPTVIEAVASLQIDRSVVAKESVVWLSKRYGPVISARFITANLLRVLGSCYTGMALLGNNQEPESVFTLSLVGDECGARVEACLSEIAATYSVTFVTVQYLPFCVDLVEQATKRLTAPIEAGLLAAFRIVRLSAKSMTDHQLMNYLEVPASF</sequence>
<dbReference type="AlphaFoldDB" id="A0A0C2GN15"/>
<gene>
    <name evidence="1" type="ORF">ANCDUO_11442</name>
</gene>
<dbReference type="PANTHER" id="PTHR46866">
    <property type="entry name" value="GH12955P"/>
    <property type="match status" value="1"/>
</dbReference>
<organism evidence="1 2">
    <name type="scientific">Ancylostoma duodenale</name>
    <dbReference type="NCBI Taxonomy" id="51022"/>
    <lineage>
        <taxon>Eukaryota</taxon>
        <taxon>Metazoa</taxon>
        <taxon>Ecdysozoa</taxon>
        <taxon>Nematoda</taxon>
        <taxon>Chromadorea</taxon>
        <taxon>Rhabditida</taxon>
        <taxon>Rhabditina</taxon>
        <taxon>Rhabditomorpha</taxon>
        <taxon>Strongyloidea</taxon>
        <taxon>Ancylostomatidae</taxon>
        <taxon>Ancylostomatinae</taxon>
        <taxon>Ancylostoma</taxon>
    </lineage>
</organism>
<evidence type="ECO:0000313" key="1">
    <source>
        <dbReference type="EMBL" id="KIH58351.1"/>
    </source>
</evidence>
<name>A0A0C2GN15_9BILA</name>
<proteinExistence type="predicted"/>
<accession>A0A0C2GN15</accession>